<name>G7JS39_MEDTR</name>
<dbReference type="HOGENOM" id="CLU_1167380_0_0_1"/>
<dbReference type="EnsemblPlants" id="AES92137">
    <property type="protein sequence ID" value="AES92137"/>
    <property type="gene ID" value="MTR_4g124580"/>
</dbReference>
<sequence length="238" mass="26023">MSLLIKPLKAENDAFFKDYYTRLALYQQIEQYNALLENQRQLTVSEQTIVASLPISNGFHHHVVPSLQNSNGSHIHAIIENPTCYYVDVQTPRSLNHGHILRGANSSLSNVSNSGGSSFGMVDVSPRGDISSMPYNTRNSNMGLHQEINGWIVSEPDYSNSSPHTFGIDGNIIEASPNARVVSSTPIANVEPNSNFVNEPLPRNFSFPDPSLLASQFFGKDSSPCLSGVSDDYHGSPS</sequence>
<evidence type="ECO:0000313" key="2">
    <source>
        <dbReference type="EnsemblPlants" id="AES92137"/>
    </source>
</evidence>
<evidence type="ECO:0000313" key="1">
    <source>
        <dbReference type="EMBL" id="AES92137.1"/>
    </source>
</evidence>
<protein>
    <submittedName>
        <fullName evidence="1 2">Uncharacterized protein</fullName>
    </submittedName>
</protein>
<dbReference type="Proteomes" id="UP000002051">
    <property type="component" value="Chromosome 4"/>
</dbReference>
<organism evidence="1 3">
    <name type="scientific">Medicago truncatula</name>
    <name type="common">Barrel medic</name>
    <name type="synonym">Medicago tribuloides</name>
    <dbReference type="NCBI Taxonomy" id="3880"/>
    <lineage>
        <taxon>Eukaryota</taxon>
        <taxon>Viridiplantae</taxon>
        <taxon>Streptophyta</taxon>
        <taxon>Embryophyta</taxon>
        <taxon>Tracheophyta</taxon>
        <taxon>Spermatophyta</taxon>
        <taxon>Magnoliopsida</taxon>
        <taxon>eudicotyledons</taxon>
        <taxon>Gunneridae</taxon>
        <taxon>Pentapetalae</taxon>
        <taxon>rosids</taxon>
        <taxon>fabids</taxon>
        <taxon>Fabales</taxon>
        <taxon>Fabaceae</taxon>
        <taxon>Papilionoideae</taxon>
        <taxon>50 kb inversion clade</taxon>
        <taxon>NPAAA clade</taxon>
        <taxon>Hologalegina</taxon>
        <taxon>IRL clade</taxon>
        <taxon>Trifolieae</taxon>
        <taxon>Medicago</taxon>
    </lineage>
</organism>
<keyword evidence="3" id="KW-1185">Reference proteome</keyword>
<dbReference type="OMA" id="FQATEHA"/>
<proteinExistence type="predicted"/>
<evidence type="ECO:0000313" key="3">
    <source>
        <dbReference type="Proteomes" id="UP000002051"/>
    </source>
</evidence>
<dbReference type="PaxDb" id="3880-AES92137"/>
<reference evidence="1 3" key="2">
    <citation type="journal article" date="2014" name="BMC Genomics">
        <title>An improved genome release (version Mt4.0) for the model legume Medicago truncatula.</title>
        <authorList>
            <person name="Tang H."/>
            <person name="Krishnakumar V."/>
            <person name="Bidwell S."/>
            <person name="Rosen B."/>
            <person name="Chan A."/>
            <person name="Zhou S."/>
            <person name="Gentzbittel L."/>
            <person name="Childs K.L."/>
            <person name="Yandell M."/>
            <person name="Gundlach H."/>
            <person name="Mayer K.F."/>
            <person name="Schwartz D.C."/>
            <person name="Town C.D."/>
        </authorList>
    </citation>
    <scope>GENOME REANNOTATION</scope>
    <source>
        <strain evidence="2 3">cv. Jemalong A17</strain>
    </source>
</reference>
<dbReference type="EMBL" id="CM001220">
    <property type="protein sequence ID" value="AES92137.1"/>
    <property type="molecule type" value="Genomic_DNA"/>
</dbReference>
<reference evidence="1 3" key="1">
    <citation type="journal article" date="2011" name="Nature">
        <title>The Medicago genome provides insight into the evolution of rhizobial symbioses.</title>
        <authorList>
            <person name="Young N.D."/>
            <person name="Debelle F."/>
            <person name="Oldroyd G.E."/>
            <person name="Geurts R."/>
            <person name="Cannon S.B."/>
            <person name="Udvardi M.K."/>
            <person name="Benedito V.A."/>
            <person name="Mayer K.F."/>
            <person name="Gouzy J."/>
            <person name="Schoof H."/>
            <person name="Van de Peer Y."/>
            <person name="Proost S."/>
            <person name="Cook D.R."/>
            <person name="Meyers B.C."/>
            <person name="Spannagl M."/>
            <person name="Cheung F."/>
            <person name="De Mita S."/>
            <person name="Krishnakumar V."/>
            <person name="Gundlach H."/>
            <person name="Zhou S."/>
            <person name="Mudge J."/>
            <person name="Bharti A.K."/>
            <person name="Murray J.D."/>
            <person name="Naoumkina M.A."/>
            <person name="Rosen B."/>
            <person name="Silverstein K.A."/>
            <person name="Tang H."/>
            <person name="Rombauts S."/>
            <person name="Zhao P.X."/>
            <person name="Zhou P."/>
            <person name="Barbe V."/>
            <person name="Bardou P."/>
            <person name="Bechner M."/>
            <person name="Bellec A."/>
            <person name="Berger A."/>
            <person name="Berges H."/>
            <person name="Bidwell S."/>
            <person name="Bisseling T."/>
            <person name="Choisne N."/>
            <person name="Couloux A."/>
            <person name="Denny R."/>
            <person name="Deshpande S."/>
            <person name="Dai X."/>
            <person name="Doyle J.J."/>
            <person name="Dudez A.M."/>
            <person name="Farmer A.D."/>
            <person name="Fouteau S."/>
            <person name="Franken C."/>
            <person name="Gibelin C."/>
            <person name="Gish J."/>
            <person name="Goldstein S."/>
            <person name="Gonzalez A.J."/>
            <person name="Green P.J."/>
            <person name="Hallab A."/>
            <person name="Hartog M."/>
            <person name="Hua A."/>
            <person name="Humphray S.J."/>
            <person name="Jeong D.H."/>
            <person name="Jing Y."/>
            <person name="Jocker A."/>
            <person name="Kenton S.M."/>
            <person name="Kim D.J."/>
            <person name="Klee K."/>
            <person name="Lai H."/>
            <person name="Lang C."/>
            <person name="Lin S."/>
            <person name="Macmil S.L."/>
            <person name="Magdelenat G."/>
            <person name="Matthews L."/>
            <person name="McCorrison J."/>
            <person name="Monaghan E.L."/>
            <person name="Mun J.H."/>
            <person name="Najar F.Z."/>
            <person name="Nicholson C."/>
            <person name="Noirot C."/>
            <person name="O'Bleness M."/>
            <person name="Paule C.R."/>
            <person name="Poulain J."/>
            <person name="Prion F."/>
            <person name="Qin B."/>
            <person name="Qu C."/>
            <person name="Retzel E.F."/>
            <person name="Riddle C."/>
            <person name="Sallet E."/>
            <person name="Samain S."/>
            <person name="Samson N."/>
            <person name="Sanders I."/>
            <person name="Saurat O."/>
            <person name="Scarpelli C."/>
            <person name="Schiex T."/>
            <person name="Segurens B."/>
            <person name="Severin A.J."/>
            <person name="Sherrier D.J."/>
            <person name="Shi R."/>
            <person name="Sims S."/>
            <person name="Singer S.R."/>
            <person name="Sinharoy S."/>
            <person name="Sterck L."/>
            <person name="Viollet A."/>
            <person name="Wang B.B."/>
            <person name="Wang K."/>
            <person name="Wang M."/>
            <person name="Wang X."/>
            <person name="Warfsmann J."/>
            <person name="Weissenbach J."/>
            <person name="White D.D."/>
            <person name="White J.D."/>
            <person name="Wiley G.B."/>
            <person name="Wincker P."/>
            <person name="Xing Y."/>
            <person name="Yang L."/>
            <person name="Yao Z."/>
            <person name="Ying F."/>
            <person name="Zhai J."/>
            <person name="Zhou L."/>
            <person name="Zuber A."/>
            <person name="Denarie J."/>
            <person name="Dixon R.A."/>
            <person name="May G.D."/>
            <person name="Schwartz D.C."/>
            <person name="Rogers J."/>
            <person name="Quetier F."/>
            <person name="Town C.D."/>
            <person name="Roe B.A."/>
        </authorList>
    </citation>
    <scope>NUCLEOTIDE SEQUENCE [LARGE SCALE GENOMIC DNA]</scope>
    <source>
        <strain evidence="1">A17</strain>
        <strain evidence="2 3">cv. Jemalong A17</strain>
    </source>
</reference>
<gene>
    <name evidence="1" type="ordered locus">MTR_4g124580</name>
</gene>
<dbReference type="AlphaFoldDB" id="G7JS39"/>
<dbReference type="STRING" id="3880.G7JS39"/>
<accession>G7JS39</accession>
<reference evidence="2" key="3">
    <citation type="submission" date="2015-04" db="UniProtKB">
        <authorList>
            <consortium name="EnsemblPlants"/>
        </authorList>
    </citation>
    <scope>IDENTIFICATION</scope>
    <source>
        <strain evidence="2">cv. Jemalong A17</strain>
    </source>
</reference>